<feature type="non-terminal residue" evidence="2">
    <location>
        <position position="88"/>
    </location>
</feature>
<reference evidence="2 3" key="1">
    <citation type="journal article" date="2017" name="Int. J. Parasitol.">
        <title>The genome of the protozoan parasite Cystoisospora suis and a reverse vaccinology approach to identify vaccine candidates.</title>
        <authorList>
            <person name="Palmieri N."/>
            <person name="Shrestha A."/>
            <person name="Ruttkowski B."/>
            <person name="Beck T."/>
            <person name="Vogl C."/>
            <person name="Tomley F."/>
            <person name="Blake D.P."/>
            <person name="Joachim A."/>
        </authorList>
    </citation>
    <scope>NUCLEOTIDE SEQUENCE [LARGE SCALE GENOMIC DNA]</scope>
    <source>
        <strain evidence="2 3">Wien I</strain>
    </source>
</reference>
<dbReference type="OrthoDB" id="333141at2759"/>
<feature type="domain" description="SRS" evidence="1">
    <location>
        <begin position="1"/>
        <end position="88"/>
    </location>
</feature>
<dbReference type="EMBL" id="MIGC01002975">
    <property type="protein sequence ID" value="PHJ20182.1"/>
    <property type="molecule type" value="Genomic_DNA"/>
</dbReference>
<sequence length="88" mass="9119">TLSEDSPKLDLTCTGSFTAVPDTIKDGDVCSKEADVSICSKSAQDANTAVKLNTLLGTATAVKWVGASDGQQKYALDVPKGAFPLVDK</sequence>
<dbReference type="RefSeq" id="XP_067921873.1">
    <property type="nucleotide sequence ID" value="XM_068066156.1"/>
</dbReference>
<proteinExistence type="predicted"/>
<comment type="caution">
    <text evidence="2">The sequence shown here is derived from an EMBL/GenBank/DDBJ whole genome shotgun (WGS) entry which is preliminary data.</text>
</comment>
<name>A0A2C6KVN0_9APIC</name>
<dbReference type="InterPro" id="IPR007226">
    <property type="entry name" value="SRS_dom"/>
</dbReference>
<accession>A0A2C6KVN0</accession>
<organism evidence="2 3">
    <name type="scientific">Cystoisospora suis</name>
    <dbReference type="NCBI Taxonomy" id="483139"/>
    <lineage>
        <taxon>Eukaryota</taxon>
        <taxon>Sar</taxon>
        <taxon>Alveolata</taxon>
        <taxon>Apicomplexa</taxon>
        <taxon>Conoidasida</taxon>
        <taxon>Coccidia</taxon>
        <taxon>Eucoccidiorida</taxon>
        <taxon>Eimeriorina</taxon>
        <taxon>Sarcocystidae</taxon>
        <taxon>Cystoisospora</taxon>
    </lineage>
</organism>
<keyword evidence="3" id="KW-1185">Reference proteome</keyword>
<gene>
    <name evidence="2" type="ORF">CSUI_005991</name>
</gene>
<dbReference type="Proteomes" id="UP000221165">
    <property type="component" value="Unassembled WGS sequence"/>
</dbReference>
<dbReference type="InterPro" id="IPR036755">
    <property type="entry name" value="SRS_dom_sf"/>
</dbReference>
<evidence type="ECO:0000313" key="2">
    <source>
        <dbReference type="EMBL" id="PHJ20182.1"/>
    </source>
</evidence>
<protein>
    <recommendedName>
        <fullName evidence="1">SRS domain-containing protein</fullName>
    </recommendedName>
</protein>
<dbReference type="AlphaFoldDB" id="A0A2C6KVN0"/>
<dbReference type="Pfam" id="PF04092">
    <property type="entry name" value="SAG"/>
    <property type="match status" value="1"/>
</dbReference>
<feature type="non-terminal residue" evidence="2">
    <location>
        <position position="1"/>
    </location>
</feature>
<evidence type="ECO:0000259" key="1">
    <source>
        <dbReference type="Pfam" id="PF04092"/>
    </source>
</evidence>
<evidence type="ECO:0000313" key="3">
    <source>
        <dbReference type="Proteomes" id="UP000221165"/>
    </source>
</evidence>
<dbReference type="Gene3D" id="2.60.40.1320">
    <property type="entry name" value="SRS domain"/>
    <property type="match status" value="1"/>
</dbReference>
<dbReference type="GeneID" id="94429367"/>
<dbReference type="SUPFAM" id="SSF74877">
    <property type="entry name" value="Major surface antigen p30, SAG1"/>
    <property type="match status" value="1"/>
</dbReference>
<dbReference type="VEuPathDB" id="ToxoDB:CSUI_005991"/>
<dbReference type="GO" id="GO:0016020">
    <property type="term" value="C:membrane"/>
    <property type="evidence" value="ECO:0007669"/>
    <property type="project" value="InterPro"/>
</dbReference>